<name>A0ACC1YM72_MELAZ</name>
<accession>A0ACC1YM72</accession>
<comment type="caution">
    <text evidence="1">The sequence shown here is derived from an EMBL/GenBank/DDBJ whole genome shotgun (WGS) entry which is preliminary data.</text>
</comment>
<evidence type="ECO:0000313" key="2">
    <source>
        <dbReference type="Proteomes" id="UP001164539"/>
    </source>
</evidence>
<proteinExistence type="predicted"/>
<sequence>MFGIEVGIGLEIVKKLASQGVTVVLTAGDLKRGNYATSKLRELGLKNVVIHQLDVLDPASIGAFTKIHPKQPSGKVAKMVEGVIEHTCEKAEECWNTNCYGAKRATEALLPLLQCSILGARIVNVSSLRRITRESTRNELADVETPKKETGWDGIARSFVQDLKENAIEANGWPQMMPAYSISKAMLNAYTRMLAKKYQTMCINCVHPGFVATDLNWHRGPMTVERGG</sequence>
<gene>
    <name evidence="1" type="ORF">OWV82_003547</name>
</gene>
<dbReference type="EMBL" id="CM051395">
    <property type="protein sequence ID" value="KAJ4724571.1"/>
    <property type="molecule type" value="Genomic_DNA"/>
</dbReference>
<protein>
    <submittedName>
        <fullName evidence="1">(+)-neomenthol dehydrogenase-like</fullName>
    </submittedName>
</protein>
<organism evidence="1 2">
    <name type="scientific">Melia azedarach</name>
    <name type="common">Chinaberry tree</name>
    <dbReference type="NCBI Taxonomy" id="155640"/>
    <lineage>
        <taxon>Eukaryota</taxon>
        <taxon>Viridiplantae</taxon>
        <taxon>Streptophyta</taxon>
        <taxon>Embryophyta</taxon>
        <taxon>Tracheophyta</taxon>
        <taxon>Spermatophyta</taxon>
        <taxon>Magnoliopsida</taxon>
        <taxon>eudicotyledons</taxon>
        <taxon>Gunneridae</taxon>
        <taxon>Pentapetalae</taxon>
        <taxon>rosids</taxon>
        <taxon>malvids</taxon>
        <taxon>Sapindales</taxon>
        <taxon>Meliaceae</taxon>
        <taxon>Melia</taxon>
    </lineage>
</organism>
<evidence type="ECO:0000313" key="1">
    <source>
        <dbReference type="EMBL" id="KAJ4724571.1"/>
    </source>
</evidence>
<reference evidence="1 2" key="1">
    <citation type="journal article" date="2023" name="Science">
        <title>Complex scaffold remodeling in plant triterpene biosynthesis.</title>
        <authorList>
            <person name="De La Pena R."/>
            <person name="Hodgson H."/>
            <person name="Liu J.C."/>
            <person name="Stephenson M.J."/>
            <person name="Martin A.C."/>
            <person name="Owen C."/>
            <person name="Harkess A."/>
            <person name="Leebens-Mack J."/>
            <person name="Jimenez L.E."/>
            <person name="Osbourn A."/>
            <person name="Sattely E.S."/>
        </authorList>
    </citation>
    <scope>NUCLEOTIDE SEQUENCE [LARGE SCALE GENOMIC DNA]</scope>
    <source>
        <strain evidence="2">cv. JPN11</strain>
        <tissue evidence="1">Leaf</tissue>
    </source>
</reference>
<keyword evidence="2" id="KW-1185">Reference proteome</keyword>
<dbReference type="Proteomes" id="UP001164539">
    <property type="component" value="Chromosome 2"/>
</dbReference>